<feature type="domain" description="Cyclic nucleotide-binding" evidence="1">
    <location>
        <begin position="13"/>
        <end position="113"/>
    </location>
</feature>
<proteinExistence type="predicted"/>
<dbReference type="Proteomes" id="UP000198345">
    <property type="component" value="Unassembled WGS sequence"/>
</dbReference>
<dbReference type="EMBL" id="MUGW01000055">
    <property type="protein sequence ID" value="OXA84899.1"/>
    <property type="molecule type" value="Genomic_DNA"/>
</dbReference>
<protein>
    <submittedName>
        <fullName evidence="2">Cyclic nucleotide-binding protein</fullName>
    </submittedName>
</protein>
<comment type="caution">
    <text evidence="2">The sequence shown here is derived from an EMBL/GenBank/DDBJ whole genome shotgun (WGS) entry which is preliminary data.</text>
</comment>
<gene>
    <name evidence="2" type="ORF">B0A66_20630</name>
</gene>
<dbReference type="RefSeq" id="WP_089051744.1">
    <property type="nucleotide sequence ID" value="NZ_FXTV01000007.1"/>
</dbReference>
<evidence type="ECO:0000313" key="2">
    <source>
        <dbReference type="EMBL" id="OXA84899.1"/>
    </source>
</evidence>
<evidence type="ECO:0000259" key="1">
    <source>
        <dbReference type="PROSITE" id="PS50042"/>
    </source>
</evidence>
<dbReference type="InterPro" id="IPR000595">
    <property type="entry name" value="cNMP-bd_dom"/>
</dbReference>
<reference evidence="2 3" key="1">
    <citation type="submission" date="2016-11" db="EMBL/GenBank/DDBJ databases">
        <title>Whole genomes of Flavobacteriaceae.</title>
        <authorList>
            <person name="Stine C."/>
            <person name="Li C."/>
            <person name="Tadesse D."/>
        </authorList>
    </citation>
    <scope>NUCLEOTIDE SEQUENCE [LARGE SCALE GENOMIC DNA]</scope>
    <source>
        <strain evidence="2 3">DSM 18292</strain>
    </source>
</reference>
<dbReference type="SUPFAM" id="SSF51206">
    <property type="entry name" value="cAMP-binding domain-like"/>
    <property type="match status" value="1"/>
</dbReference>
<dbReference type="AlphaFoldDB" id="A0A226GS67"/>
<dbReference type="Gene3D" id="2.60.120.10">
    <property type="entry name" value="Jelly Rolls"/>
    <property type="match status" value="1"/>
</dbReference>
<name>A0A226GS67_9FLAO</name>
<evidence type="ECO:0000313" key="3">
    <source>
        <dbReference type="Proteomes" id="UP000198345"/>
    </source>
</evidence>
<dbReference type="InterPro" id="IPR018490">
    <property type="entry name" value="cNMP-bd_dom_sf"/>
</dbReference>
<dbReference type="PROSITE" id="PS50042">
    <property type="entry name" value="CNMP_BINDING_3"/>
    <property type="match status" value="1"/>
</dbReference>
<sequence length="191" mass="22372">MEALKAIFIDKLGLEQHHYEKFAKEIRFKEIKKKQFLIQEGAVCDFIAIVTSGKLRSFVQNDGVEFNNDFYLENNFVTAYTSYLTQNPTNCNIEALADSEIQYITLKQFNKLIEDDFAFLKLAKYISDIFFIRKCRRETSFLKNSAAERLELLYKTYPGIEQQISQYHIASYLGIKPESLSRIKLLTYINK</sequence>
<dbReference type="Pfam" id="PF00027">
    <property type="entry name" value="cNMP_binding"/>
    <property type="match status" value="1"/>
</dbReference>
<organism evidence="2 3">
    <name type="scientific">Flavobacterium hercynium</name>
    <dbReference type="NCBI Taxonomy" id="387094"/>
    <lineage>
        <taxon>Bacteria</taxon>
        <taxon>Pseudomonadati</taxon>
        <taxon>Bacteroidota</taxon>
        <taxon>Flavobacteriia</taxon>
        <taxon>Flavobacteriales</taxon>
        <taxon>Flavobacteriaceae</taxon>
        <taxon>Flavobacterium</taxon>
    </lineage>
</organism>
<keyword evidence="3" id="KW-1185">Reference proteome</keyword>
<accession>A0A226GS67</accession>
<dbReference type="CDD" id="cd00038">
    <property type="entry name" value="CAP_ED"/>
    <property type="match status" value="1"/>
</dbReference>
<dbReference type="OrthoDB" id="663011at2"/>
<dbReference type="InterPro" id="IPR014710">
    <property type="entry name" value="RmlC-like_jellyroll"/>
</dbReference>